<evidence type="ECO:0000313" key="1">
    <source>
        <dbReference type="EMBL" id="KAF0504790.1"/>
    </source>
</evidence>
<name>A0A8H4AJZ5_GIGMA</name>
<dbReference type="EMBL" id="WTPW01000503">
    <property type="protein sequence ID" value="KAF0504790.1"/>
    <property type="molecule type" value="Genomic_DNA"/>
</dbReference>
<organism evidence="1 2">
    <name type="scientific">Gigaspora margarita</name>
    <dbReference type="NCBI Taxonomy" id="4874"/>
    <lineage>
        <taxon>Eukaryota</taxon>
        <taxon>Fungi</taxon>
        <taxon>Fungi incertae sedis</taxon>
        <taxon>Mucoromycota</taxon>
        <taxon>Glomeromycotina</taxon>
        <taxon>Glomeromycetes</taxon>
        <taxon>Diversisporales</taxon>
        <taxon>Gigasporaceae</taxon>
        <taxon>Gigaspora</taxon>
    </lineage>
</organism>
<feature type="non-terminal residue" evidence="1">
    <location>
        <position position="1"/>
    </location>
</feature>
<proteinExistence type="predicted"/>
<gene>
    <name evidence="1" type="ORF">F8M41_019461</name>
</gene>
<sequence length="29" mass="2995">DAALRAAAQAITDLAAALGQIDDWIVDNI</sequence>
<comment type="caution">
    <text evidence="1">The sequence shown here is derived from an EMBL/GenBank/DDBJ whole genome shotgun (WGS) entry which is preliminary data.</text>
</comment>
<reference evidence="1 2" key="1">
    <citation type="journal article" date="2019" name="Environ. Microbiol.">
        <title>At the nexus of three kingdoms: the genome of the mycorrhizal fungus Gigaspora margarita provides insights into plant, endobacterial and fungal interactions.</title>
        <authorList>
            <person name="Venice F."/>
            <person name="Ghignone S."/>
            <person name="Salvioli di Fossalunga A."/>
            <person name="Amselem J."/>
            <person name="Novero M."/>
            <person name="Xianan X."/>
            <person name="Sedzielewska Toro K."/>
            <person name="Morin E."/>
            <person name="Lipzen A."/>
            <person name="Grigoriev I.V."/>
            <person name="Henrissat B."/>
            <person name="Martin F.M."/>
            <person name="Bonfante P."/>
        </authorList>
    </citation>
    <scope>NUCLEOTIDE SEQUENCE [LARGE SCALE GENOMIC DNA]</scope>
    <source>
        <strain evidence="1 2">BEG34</strain>
    </source>
</reference>
<evidence type="ECO:0000313" key="2">
    <source>
        <dbReference type="Proteomes" id="UP000439903"/>
    </source>
</evidence>
<dbReference type="AlphaFoldDB" id="A0A8H4AJZ5"/>
<protein>
    <submittedName>
        <fullName evidence="1">Uncharacterized protein</fullName>
    </submittedName>
</protein>
<dbReference type="Proteomes" id="UP000439903">
    <property type="component" value="Unassembled WGS sequence"/>
</dbReference>
<keyword evidence="2" id="KW-1185">Reference proteome</keyword>
<accession>A0A8H4AJZ5</accession>